<evidence type="ECO:0000313" key="2">
    <source>
        <dbReference type="EMBL" id="MBI6624354.1"/>
    </source>
</evidence>
<dbReference type="AlphaFoldDB" id="A0A8I1E3P1"/>
<dbReference type="Proteomes" id="UP000645865">
    <property type="component" value="Unassembled WGS sequence"/>
</dbReference>
<dbReference type="RefSeq" id="WP_169902492.1">
    <property type="nucleotide sequence ID" value="NZ_JAAQXE010000002.1"/>
</dbReference>
<feature type="compositionally biased region" description="Polar residues" evidence="1">
    <location>
        <begin position="237"/>
        <end position="256"/>
    </location>
</feature>
<evidence type="ECO:0000256" key="1">
    <source>
        <dbReference type="SAM" id="MobiDB-lite"/>
    </source>
</evidence>
<feature type="region of interest" description="Disordered" evidence="1">
    <location>
        <begin position="111"/>
        <end position="169"/>
    </location>
</feature>
<feature type="compositionally biased region" description="Low complexity" evidence="1">
    <location>
        <begin position="68"/>
        <end position="82"/>
    </location>
</feature>
<organism evidence="2 3">
    <name type="scientific">Pseudomonas rhodesiae</name>
    <dbReference type="NCBI Taxonomy" id="76760"/>
    <lineage>
        <taxon>Bacteria</taxon>
        <taxon>Pseudomonadati</taxon>
        <taxon>Pseudomonadota</taxon>
        <taxon>Gammaproteobacteria</taxon>
        <taxon>Pseudomonadales</taxon>
        <taxon>Pseudomonadaceae</taxon>
        <taxon>Pseudomonas</taxon>
    </lineage>
</organism>
<feature type="compositionally biased region" description="Polar residues" evidence="1">
    <location>
        <begin position="154"/>
        <end position="169"/>
    </location>
</feature>
<reference evidence="2" key="1">
    <citation type="submission" date="2020-12" db="EMBL/GenBank/DDBJ databases">
        <title>Comparative genomic insights into the epidemiology and virulence of plant pathogenic Pseudomonads from Turkey.</title>
        <authorList>
            <person name="Dillon M."/>
            <person name="Ruiz-Bedoya T."/>
            <person name="Bendalovic-Torma C."/>
            <person name="Guttman K.M."/>
            <person name="Kwak H."/>
            <person name="Middleton M.A."/>
            <person name="Wang P.W."/>
            <person name="Horuz S."/>
            <person name="Aysan Y."/>
            <person name="Guttman D.S."/>
        </authorList>
    </citation>
    <scope>NUCLEOTIDE SEQUENCE</scope>
    <source>
        <strain evidence="2">S5_IA_3a</strain>
    </source>
</reference>
<feature type="region of interest" description="Disordered" evidence="1">
    <location>
        <begin position="202"/>
        <end position="265"/>
    </location>
</feature>
<gene>
    <name evidence="2" type="ORF">YA0853_11795</name>
</gene>
<sequence length="304" mass="32910">MTSVNTQQYAPYHANYEMPPKPSSDRNEGNAEVQESPSSHSPSASPRHSMSPQQRGQFSAHRGIVNSTAAATQADPAALAQLSKENQELRAKLEQMRTEFSPQIIKLSQQLNNLQEQFGKSGAPVQEGSPSTPDASSGSGSSAPSEVAARSENPPVSEQQTPQSFQQLTLENKQLKEAVVRMQTQFEAIVTKFQEQIQALAERLHEGGAPSNQVAPQGSDARGTTPSDPSAVDDTPDTNNAAPSTQAANDTPSENPGVNDYLRENQQLRARIEQMSVQYGKVLEHLQRQVEELTNLLKAKAAKS</sequence>
<feature type="region of interest" description="Disordered" evidence="1">
    <location>
        <begin position="1"/>
        <end position="83"/>
    </location>
</feature>
<name>A0A8I1E3P1_9PSED</name>
<proteinExistence type="predicted"/>
<feature type="compositionally biased region" description="Low complexity" evidence="1">
    <location>
        <begin position="36"/>
        <end position="52"/>
    </location>
</feature>
<comment type="caution">
    <text evidence="2">The sequence shown here is derived from an EMBL/GenBank/DDBJ whole genome shotgun (WGS) entry which is preliminary data.</text>
</comment>
<accession>A0A8I1E3P1</accession>
<feature type="compositionally biased region" description="Low complexity" evidence="1">
    <location>
        <begin position="128"/>
        <end position="145"/>
    </location>
</feature>
<feature type="compositionally biased region" description="Polar residues" evidence="1">
    <location>
        <begin position="210"/>
        <end position="228"/>
    </location>
</feature>
<protein>
    <submittedName>
        <fullName evidence="2">Uncharacterized protein</fullName>
    </submittedName>
</protein>
<evidence type="ECO:0000313" key="3">
    <source>
        <dbReference type="Proteomes" id="UP000645865"/>
    </source>
</evidence>
<dbReference type="EMBL" id="JAEILH010000017">
    <property type="protein sequence ID" value="MBI6624354.1"/>
    <property type="molecule type" value="Genomic_DNA"/>
</dbReference>